<dbReference type="Proteomes" id="UP000664545">
    <property type="component" value="Unassembled WGS sequence"/>
</dbReference>
<keyword evidence="2" id="KW-0805">Transcription regulation</keyword>
<accession>A0A939D670</accession>
<dbReference type="InterPro" id="IPR005119">
    <property type="entry name" value="LysR_subst-bd"/>
</dbReference>
<dbReference type="Gene3D" id="3.40.190.290">
    <property type="match status" value="1"/>
</dbReference>
<dbReference type="EMBL" id="JAFJZZ010000001">
    <property type="protein sequence ID" value="MBN7771802.1"/>
    <property type="molecule type" value="Genomic_DNA"/>
</dbReference>
<comment type="caution">
    <text evidence="6">The sequence shown here is derived from an EMBL/GenBank/DDBJ whole genome shotgun (WGS) entry which is preliminary data.</text>
</comment>
<reference evidence="6" key="1">
    <citation type="submission" date="2021-02" db="EMBL/GenBank/DDBJ databases">
        <title>Abyssanaerobacter marinus gen.nov., sp., nov, anaerobic bacterium isolated from the Onnuri vent field of Indian Ocean and suggestion of Mogibacteriaceae fam. nov., and proposal of reclassification of ambiguous this family's genus member.</title>
        <authorList>
            <person name="Kim Y.J."/>
            <person name="Yang J.-A."/>
        </authorList>
    </citation>
    <scope>NUCLEOTIDE SEQUENCE</scope>
    <source>
        <strain evidence="6">DSM 2634</strain>
    </source>
</reference>
<dbReference type="SUPFAM" id="SSF46785">
    <property type="entry name" value="Winged helix' DNA-binding domain"/>
    <property type="match status" value="1"/>
</dbReference>
<dbReference type="GO" id="GO:0000976">
    <property type="term" value="F:transcription cis-regulatory region binding"/>
    <property type="evidence" value="ECO:0007669"/>
    <property type="project" value="TreeGrafter"/>
</dbReference>
<gene>
    <name evidence="6" type="ORF">JYB65_00305</name>
</gene>
<evidence type="ECO:0000256" key="4">
    <source>
        <dbReference type="ARBA" id="ARBA00023163"/>
    </source>
</evidence>
<evidence type="ECO:0000256" key="3">
    <source>
        <dbReference type="ARBA" id="ARBA00023125"/>
    </source>
</evidence>
<sequence length="304" mass="34530">MDLHYLEIFNAVAQHESYKKASDILHISQPALSVQIKKLEEQIGLKLFNKIGNKICLSENGFMLQGYTNRIFDIIEELENGIADKKGYIGGTLHLGGSNTPGTYLLPEIIGEFKKQYPTIEINLDIANTTEVAHLINNGTLDIAINGGSYLYSNYIFAEKLLDDKLIIVASPENPYCNHQNITRDDLSKMNFVVHKTNSQLYIYYKKLIDELDLPENISMCLGNIDAIKRAVGSNLGVTLIPYVAVKFELQFGLLKRLNAPDFEFDYSYSLIYNKNKALSSASIKFIEFIREHMKDYSFNDQPY</sequence>
<dbReference type="SUPFAM" id="SSF53850">
    <property type="entry name" value="Periplasmic binding protein-like II"/>
    <property type="match status" value="1"/>
</dbReference>
<dbReference type="Gene3D" id="1.10.10.10">
    <property type="entry name" value="Winged helix-like DNA-binding domain superfamily/Winged helix DNA-binding domain"/>
    <property type="match status" value="1"/>
</dbReference>
<evidence type="ECO:0000313" key="6">
    <source>
        <dbReference type="EMBL" id="MBN7771802.1"/>
    </source>
</evidence>
<evidence type="ECO:0000256" key="2">
    <source>
        <dbReference type="ARBA" id="ARBA00023015"/>
    </source>
</evidence>
<evidence type="ECO:0000256" key="1">
    <source>
        <dbReference type="ARBA" id="ARBA00009437"/>
    </source>
</evidence>
<name>A0A939D670_CLOAM</name>
<keyword evidence="3" id="KW-0238">DNA-binding</keyword>
<dbReference type="GO" id="GO:0003700">
    <property type="term" value="F:DNA-binding transcription factor activity"/>
    <property type="evidence" value="ECO:0007669"/>
    <property type="project" value="InterPro"/>
</dbReference>
<dbReference type="InterPro" id="IPR000847">
    <property type="entry name" value="LysR_HTH_N"/>
</dbReference>
<dbReference type="AlphaFoldDB" id="A0A939D670"/>
<protein>
    <submittedName>
        <fullName evidence="6">LysR family transcriptional regulator</fullName>
    </submittedName>
</protein>
<dbReference type="Pfam" id="PF00126">
    <property type="entry name" value="HTH_1"/>
    <property type="match status" value="1"/>
</dbReference>
<dbReference type="InterPro" id="IPR036390">
    <property type="entry name" value="WH_DNA-bd_sf"/>
</dbReference>
<dbReference type="Pfam" id="PF03466">
    <property type="entry name" value="LysR_substrate"/>
    <property type="match status" value="1"/>
</dbReference>
<dbReference type="PANTHER" id="PTHR30126:SF40">
    <property type="entry name" value="HTH-TYPE TRANSCRIPTIONAL REGULATOR GLTR"/>
    <property type="match status" value="1"/>
</dbReference>
<dbReference type="PANTHER" id="PTHR30126">
    <property type="entry name" value="HTH-TYPE TRANSCRIPTIONAL REGULATOR"/>
    <property type="match status" value="1"/>
</dbReference>
<dbReference type="RefSeq" id="WP_206580595.1">
    <property type="nucleotide sequence ID" value="NZ_JAFJZZ010000001.1"/>
</dbReference>
<keyword evidence="4" id="KW-0804">Transcription</keyword>
<evidence type="ECO:0000313" key="7">
    <source>
        <dbReference type="Proteomes" id="UP000664545"/>
    </source>
</evidence>
<dbReference type="InterPro" id="IPR036388">
    <property type="entry name" value="WH-like_DNA-bd_sf"/>
</dbReference>
<keyword evidence="7" id="KW-1185">Reference proteome</keyword>
<comment type="similarity">
    <text evidence="1">Belongs to the LysR transcriptional regulatory family.</text>
</comment>
<proteinExistence type="inferred from homology"/>
<feature type="domain" description="HTH lysR-type" evidence="5">
    <location>
        <begin position="1"/>
        <end position="58"/>
    </location>
</feature>
<organism evidence="6 7">
    <name type="scientific">Clostridium aminobutyricum</name>
    <dbReference type="NCBI Taxonomy" id="33953"/>
    <lineage>
        <taxon>Bacteria</taxon>
        <taxon>Bacillati</taxon>
        <taxon>Bacillota</taxon>
        <taxon>Clostridia</taxon>
        <taxon>Eubacteriales</taxon>
        <taxon>Clostridiaceae</taxon>
        <taxon>Clostridium</taxon>
    </lineage>
</organism>
<evidence type="ECO:0000259" key="5">
    <source>
        <dbReference type="PROSITE" id="PS50931"/>
    </source>
</evidence>
<dbReference type="PRINTS" id="PR00039">
    <property type="entry name" value="HTHLYSR"/>
</dbReference>
<dbReference type="PROSITE" id="PS50931">
    <property type="entry name" value="HTH_LYSR"/>
    <property type="match status" value="1"/>
</dbReference>